<dbReference type="SUPFAM" id="SSF57701">
    <property type="entry name" value="Zn2/Cys6 DNA-binding domain"/>
    <property type="match status" value="1"/>
</dbReference>
<dbReference type="PANTHER" id="PTHR36206">
    <property type="entry name" value="ASPERCRYPTIN BIOSYNTHESIS CLUSTER-SPECIFIC TRANSCRIPTION REGULATOR ATNN-RELATED"/>
    <property type="match status" value="1"/>
</dbReference>
<dbReference type="InterPro" id="IPR036864">
    <property type="entry name" value="Zn2-C6_fun-type_DNA-bd_sf"/>
</dbReference>
<keyword evidence="1" id="KW-0479">Metal-binding</keyword>
<dbReference type="CDD" id="cd00067">
    <property type="entry name" value="GAL4"/>
    <property type="match status" value="1"/>
</dbReference>
<proteinExistence type="predicted"/>
<evidence type="ECO:0000256" key="5">
    <source>
        <dbReference type="ARBA" id="ARBA00023163"/>
    </source>
</evidence>
<comment type="caution">
    <text evidence="9">The sequence shown here is derived from an EMBL/GenBank/DDBJ whole genome shotgun (WGS) entry which is preliminary data.</text>
</comment>
<keyword evidence="2" id="KW-0862">Zinc</keyword>
<dbReference type="InterPro" id="IPR021858">
    <property type="entry name" value="Fun_TF"/>
</dbReference>
<keyword evidence="5" id="KW-0804">Transcription</keyword>
<dbReference type="EMBL" id="JAZHXI010000025">
    <property type="protein sequence ID" value="KAL2059844.1"/>
    <property type="molecule type" value="Genomic_DNA"/>
</dbReference>
<evidence type="ECO:0000313" key="10">
    <source>
        <dbReference type="Proteomes" id="UP001595075"/>
    </source>
</evidence>
<keyword evidence="6" id="KW-0539">Nucleus</keyword>
<name>A0ABR4BQ12_9HELO</name>
<evidence type="ECO:0000256" key="6">
    <source>
        <dbReference type="ARBA" id="ARBA00023242"/>
    </source>
</evidence>
<dbReference type="InterPro" id="IPR052360">
    <property type="entry name" value="Transcr_Regulatory_Proteins"/>
</dbReference>
<dbReference type="Pfam" id="PF00172">
    <property type="entry name" value="Zn_clus"/>
    <property type="match status" value="1"/>
</dbReference>
<dbReference type="PANTHER" id="PTHR36206:SF4">
    <property type="entry name" value="HYPOTHETICAL CONSERVED PROTEIN (EUROFUNG)-RELATED"/>
    <property type="match status" value="1"/>
</dbReference>
<keyword evidence="10" id="KW-1185">Reference proteome</keyword>
<feature type="region of interest" description="Disordered" evidence="7">
    <location>
        <begin position="166"/>
        <end position="193"/>
    </location>
</feature>
<evidence type="ECO:0000256" key="1">
    <source>
        <dbReference type="ARBA" id="ARBA00022723"/>
    </source>
</evidence>
<reference evidence="9 10" key="1">
    <citation type="journal article" date="2024" name="Commun. Biol.">
        <title>Comparative genomic analysis of thermophilic fungi reveals convergent evolutionary adaptations and gene losses.</title>
        <authorList>
            <person name="Steindorff A.S."/>
            <person name="Aguilar-Pontes M.V."/>
            <person name="Robinson A.J."/>
            <person name="Andreopoulos B."/>
            <person name="LaButti K."/>
            <person name="Kuo A."/>
            <person name="Mondo S."/>
            <person name="Riley R."/>
            <person name="Otillar R."/>
            <person name="Haridas S."/>
            <person name="Lipzen A."/>
            <person name="Grimwood J."/>
            <person name="Schmutz J."/>
            <person name="Clum A."/>
            <person name="Reid I.D."/>
            <person name="Moisan M.C."/>
            <person name="Butler G."/>
            <person name="Nguyen T.T.M."/>
            <person name="Dewar K."/>
            <person name="Conant G."/>
            <person name="Drula E."/>
            <person name="Henrissat B."/>
            <person name="Hansel C."/>
            <person name="Singer S."/>
            <person name="Hutchinson M.I."/>
            <person name="de Vries R.P."/>
            <person name="Natvig D.O."/>
            <person name="Powell A.J."/>
            <person name="Tsang A."/>
            <person name="Grigoriev I.V."/>
        </authorList>
    </citation>
    <scope>NUCLEOTIDE SEQUENCE [LARGE SCALE GENOMIC DNA]</scope>
    <source>
        <strain evidence="9 10">CBS 494.80</strain>
    </source>
</reference>
<sequence>MWTPFSNFRETTIIGASIRGSDMSEHVVVQKKKRRGGKKSSMGCRTCKQRRVKCDEARPTCLRCSNFGIRCDGYTRPVPAFTSAVMTRPLLPNPKPLCKPPVTVSKLFATDQEYNYFRRFCEESAKQLTGYRESSFWSRLVLQTSEVEPCVRHAVIAIGALDFRRKGGGNSSRHGSTSGSEPESEEIQTRDLANSDRTRLEFAYREYAKAISLLKSTIARKETMSMQTSLVTSLLLICFESYHGNSDLAAAHVYAAIEMMETYTREREGPGRKKDPLASSRKGWKKEITTPIDDEIVDMFSMLEIQASSWSDTRSPSLHQERMLRCEVAASFMPSEFSTVQEATRVMYQVMLRGVHLQLPFESVTFLKGLDMDLSTRPGPLACEPKYLDLYSTLGTFQQWGRAYAPLLRRARSENLGKDTLRAATMLHVQYLAGYLRISASSPRLDMYYRKYTNELQELVECCKMLGAENEEEDYFSLDFRVVLPLQVVVWNYHHRALRREVLDIFRRCPRREGMWDTRTIVAIVEWVASVEELGLGDEIYVPEDRLVTIVAIKIFPESRSAYLKGLQVLDGNMVFSETTVSW</sequence>
<protein>
    <recommendedName>
        <fullName evidence="8">Zn(2)-C6 fungal-type domain-containing protein</fullName>
    </recommendedName>
</protein>
<gene>
    <name evidence="9" type="ORF">VTL71DRAFT_9999</name>
</gene>
<evidence type="ECO:0000256" key="2">
    <source>
        <dbReference type="ARBA" id="ARBA00022833"/>
    </source>
</evidence>
<evidence type="ECO:0000256" key="4">
    <source>
        <dbReference type="ARBA" id="ARBA00023125"/>
    </source>
</evidence>
<dbReference type="Proteomes" id="UP001595075">
    <property type="component" value="Unassembled WGS sequence"/>
</dbReference>
<accession>A0ABR4BQ12</accession>
<feature type="domain" description="Zn(2)-C6 fungal-type" evidence="8">
    <location>
        <begin position="43"/>
        <end position="71"/>
    </location>
</feature>
<dbReference type="PROSITE" id="PS00463">
    <property type="entry name" value="ZN2_CY6_FUNGAL_1"/>
    <property type="match status" value="1"/>
</dbReference>
<dbReference type="InterPro" id="IPR001138">
    <property type="entry name" value="Zn2Cys6_DnaBD"/>
</dbReference>
<dbReference type="Gene3D" id="4.10.240.10">
    <property type="entry name" value="Zn(2)-C6 fungal-type DNA-binding domain"/>
    <property type="match status" value="1"/>
</dbReference>
<evidence type="ECO:0000256" key="7">
    <source>
        <dbReference type="SAM" id="MobiDB-lite"/>
    </source>
</evidence>
<dbReference type="SMART" id="SM00066">
    <property type="entry name" value="GAL4"/>
    <property type="match status" value="1"/>
</dbReference>
<evidence type="ECO:0000313" key="9">
    <source>
        <dbReference type="EMBL" id="KAL2059844.1"/>
    </source>
</evidence>
<evidence type="ECO:0000259" key="8">
    <source>
        <dbReference type="PROSITE" id="PS50048"/>
    </source>
</evidence>
<organism evidence="9 10">
    <name type="scientific">Oculimacula yallundae</name>
    <dbReference type="NCBI Taxonomy" id="86028"/>
    <lineage>
        <taxon>Eukaryota</taxon>
        <taxon>Fungi</taxon>
        <taxon>Dikarya</taxon>
        <taxon>Ascomycota</taxon>
        <taxon>Pezizomycotina</taxon>
        <taxon>Leotiomycetes</taxon>
        <taxon>Helotiales</taxon>
        <taxon>Ploettnerulaceae</taxon>
        <taxon>Oculimacula</taxon>
    </lineage>
</organism>
<dbReference type="Pfam" id="PF11951">
    <property type="entry name" value="Fungal_trans_2"/>
    <property type="match status" value="1"/>
</dbReference>
<dbReference type="PROSITE" id="PS50048">
    <property type="entry name" value="ZN2_CY6_FUNGAL_2"/>
    <property type="match status" value="1"/>
</dbReference>
<keyword evidence="3" id="KW-0805">Transcription regulation</keyword>
<keyword evidence="4" id="KW-0238">DNA-binding</keyword>
<evidence type="ECO:0000256" key="3">
    <source>
        <dbReference type="ARBA" id="ARBA00023015"/>
    </source>
</evidence>